<feature type="domain" description="DDE Tnp4" evidence="3">
    <location>
        <begin position="2"/>
        <end position="47"/>
    </location>
</feature>
<dbReference type="Pfam" id="PF13359">
    <property type="entry name" value="DDE_Tnp_4"/>
    <property type="match status" value="1"/>
</dbReference>
<accession>A0A0D0CBF9</accession>
<keyword evidence="2" id="KW-0479">Metal-binding</keyword>
<evidence type="ECO:0000259" key="3">
    <source>
        <dbReference type="Pfam" id="PF13359"/>
    </source>
</evidence>
<comment type="cofactor">
    <cofactor evidence="1">
        <name>a divalent metal cation</name>
        <dbReference type="ChEBI" id="CHEBI:60240"/>
    </cofactor>
</comment>
<proteinExistence type="predicted"/>
<dbReference type="AlphaFoldDB" id="A0A0D0CBF9"/>
<evidence type="ECO:0000256" key="2">
    <source>
        <dbReference type="ARBA" id="ARBA00022723"/>
    </source>
</evidence>
<evidence type="ECO:0000313" key="4">
    <source>
        <dbReference type="EMBL" id="KIK72833.1"/>
    </source>
</evidence>
<organism evidence="4 5">
    <name type="scientific">Paxillus rubicundulus Ve08.2h10</name>
    <dbReference type="NCBI Taxonomy" id="930991"/>
    <lineage>
        <taxon>Eukaryota</taxon>
        <taxon>Fungi</taxon>
        <taxon>Dikarya</taxon>
        <taxon>Basidiomycota</taxon>
        <taxon>Agaricomycotina</taxon>
        <taxon>Agaricomycetes</taxon>
        <taxon>Agaricomycetidae</taxon>
        <taxon>Boletales</taxon>
        <taxon>Paxilineae</taxon>
        <taxon>Paxillaceae</taxon>
        <taxon>Paxillus</taxon>
    </lineage>
</organism>
<dbReference type="HOGENOM" id="CLU_201513_0_0_1"/>
<dbReference type="GO" id="GO:0046872">
    <property type="term" value="F:metal ion binding"/>
    <property type="evidence" value="ECO:0007669"/>
    <property type="project" value="UniProtKB-KW"/>
</dbReference>
<evidence type="ECO:0000256" key="1">
    <source>
        <dbReference type="ARBA" id="ARBA00001968"/>
    </source>
</evidence>
<name>A0A0D0CBF9_9AGAM</name>
<feature type="non-terminal residue" evidence="4">
    <location>
        <position position="1"/>
    </location>
</feature>
<dbReference type="EMBL" id="KN830391">
    <property type="protein sequence ID" value="KIK72833.1"/>
    <property type="molecule type" value="Genomic_DNA"/>
</dbReference>
<sequence>IRVWVEHAFAALKGCFQSLKELRHPIQNEQELQYVIHWVNYCLILHNMVIQFEE</sequence>
<evidence type="ECO:0000313" key="5">
    <source>
        <dbReference type="Proteomes" id="UP000054538"/>
    </source>
</evidence>
<dbReference type="InterPro" id="IPR027806">
    <property type="entry name" value="HARBI1_dom"/>
</dbReference>
<feature type="non-terminal residue" evidence="4">
    <location>
        <position position="54"/>
    </location>
</feature>
<dbReference type="OrthoDB" id="2499472at2759"/>
<gene>
    <name evidence="4" type="ORF">PAXRUDRAFT_77777</name>
</gene>
<reference evidence="5" key="2">
    <citation type="submission" date="2015-01" db="EMBL/GenBank/DDBJ databases">
        <title>Evolutionary Origins and Diversification of the Mycorrhizal Mutualists.</title>
        <authorList>
            <consortium name="DOE Joint Genome Institute"/>
            <consortium name="Mycorrhizal Genomics Consortium"/>
            <person name="Kohler A."/>
            <person name="Kuo A."/>
            <person name="Nagy L.G."/>
            <person name="Floudas D."/>
            <person name="Copeland A."/>
            <person name="Barry K.W."/>
            <person name="Cichocki N."/>
            <person name="Veneault-Fourrey C."/>
            <person name="LaButti K."/>
            <person name="Lindquist E.A."/>
            <person name="Lipzen A."/>
            <person name="Lundell T."/>
            <person name="Morin E."/>
            <person name="Murat C."/>
            <person name="Riley R."/>
            <person name="Ohm R."/>
            <person name="Sun H."/>
            <person name="Tunlid A."/>
            <person name="Henrissat B."/>
            <person name="Grigoriev I.V."/>
            <person name="Hibbett D.S."/>
            <person name="Martin F."/>
        </authorList>
    </citation>
    <scope>NUCLEOTIDE SEQUENCE [LARGE SCALE GENOMIC DNA]</scope>
    <source>
        <strain evidence="5">Ve08.2h10</strain>
    </source>
</reference>
<protein>
    <submittedName>
        <fullName evidence="4">Unplaced genomic scaffold scaffold_5569, whole genome shotgun sequence</fullName>
    </submittedName>
</protein>
<reference evidence="4 5" key="1">
    <citation type="submission" date="2014-04" db="EMBL/GenBank/DDBJ databases">
        <authorList>
            <consortium name="DOE Joint Genome Institute"/>
            <person name="Kuo A."/>
            <person name="Kohler A."/>
            <person name="Jargeat P."/>
            <person name="Nagy L.G."/>
            <person name="Floudas D."/>
            <person name="Copeland A."/>
            <person name="Barry K.W."/>
            <person name="Cichocki N."/>
            <person name="Veneault-Fourrey C."/>
            <person name="LaButti K."/>
            <person name="Lindquist E.A."/>
            <person name="Lipzen A."/>
            <person name="Lundell T."/>
            <person name="Morin E."/>
            <person name="Murat C."/>
            <person name="Sun H."/>
            <person name="Tunlid A."/>
            <person name="Henrissat B."/>
            <person name="Grigoriev I.V."/>
            <person name="Hibbett D.S."/>
            <person name="Martin F."/>
            <person name="Nordberg H.P."/>
            <person name="Cantor M.N."/>
            <person name="Hua S.X."/>
        </authorList>
    </citation>
    <scope>NUCLEOTIDE SEQUENCE [LARGE SCALE GENOMIC DNA]</scope>
    <source>
        <strain evidence="4 5">Ve08.2h10</strain>
    </source>
</reference>
<dbReference type="InParanoid" id="A0A0D0CBF9"/>
<keyword evidence="5" id="KW-1185">Reference proteome</keyword>
<dbReference type="Proteomes" id="UP000054538">
    <property type="component" value="Unassembled WGS sequence"/>
</dbReference>